<accession>A0A2P2MNK1</accession>
<dbReference type="AlphaFoldDB" id="A0A2P2MNK1"/>
<reference evidence="1" key="1">
    <citation type="submission" date="2018-02" db="EMBL/GenBank/DDBJ databases">
        <title>Rhizophora mucronata_Transcriptome.</title>
        <authorList>
            <person name="Meera S.P."/>
            <person name="Sreeshan A."/>
            <person name="Augustine A."/>
        </authorList>
    </citation>
    <scope>NUCLEOTIDE SEQUENCE</scope>
    <source>
        <tissue evidence="1">Leaf</tissue>
    </source>
</reference>
<name>A0A2P2MNK1_RHIMU</name>
<sequence>MMISEFSLATSVPCMPIERPMSASCNAGASFVPSPVTATTCPFFFKACTSRSLSLGEDRPITDIFSAITSLSSSG</sequence>
<proteinExistence type="predicted"/>
<protein>
    <submittedName>
        <fullName evidence="1">Calcium-transporting ATPase</fullName>
    </submittedName>
</protein>
<organism evidence="1">
    <name type="scientific">Rhizophora mucronata</name>
    <name type="common">Asiatic mangrove</name>
    <dbReference type="NCBI Taxonomy" id="61149"/>
    <lineage>
        <taxon>Eukaryota</taxon>
        <taxon>Viridiplantae</taxon>
        <taxon>Streptophyta</taxon>
        <taxon>Embryophyta</taxon>
        <taxon>Tracheophyta</taxon>
        <taxon>Spermatophyta</taxon>
        <taxon>Magnoliopsida</taxon>
        <taxon>eudicotyledons</taxon>
        <taxon>Gunneridae</taxon>
        <taxon>Pentapetalae</taxon>
        <taxon>rosids</taxon>
        <taxon>fabids</taxon>
        <taxon>Malpighiales</taxon>
        <taxon>Rhizophoraceae</taxon>
        <taxon>Rhizophora</taxon>
    </lineage>
</organism>
<dbReference type="EMBL" id="GGEC01051296">
    <property type="protein sequence ID" value="MBX31780.1"/>
    <property type="molecule type" value="Transcribed_RNA"/>
</dbReference>
<evidence type="ECO:0000313" key="1">
    <source>
        <dbReference type="EMBL" id="MBX31780.1"/>
    </source>
</evidence>
<dbReference type="EMBL" id="GGEC01051311">
    <property type="protein sequence ID" value="MBX31795.1"/>
    <property type="molecule type" value="Transcribed_RNA"/>
</dbReference>